<dbReference type="Pfam" id="PF00646">
    <property type="entry name" value="F-box"/>
    <property type="match status" value="1"/>
</dbReference>
<dbReference type="InterPro" id="IPR001810">
    <property type="entry name" value="F-box_dom"/>
</dbReference>
<gene>
    <name evidence="2" type="ORF">H1R20_g5860</name>
</gene>
<comment type="caution">
    <text evidence="2">The sequence shown here is derived from an EMBL/GenBank/DDBJ whole genome shotgun (WGS) entry which is preliminary data.</text>
</comment>
<accession>A0A9W8JAX0</accession>
<name>A0A9W8JAX0_9AGAR</name>
<dbReference type="EMBL" id="JANBPK010000809">
    <property type="protein sequence ID" value="KAJ2931322.1"/>
    <property type="molecule type" value="Genomic_DNA"/>
</dbReference>
<sequence length="486" mass="56113">MPLDILTEIFKHLGVGNLLVLLRTSRLLRALLLNRPVASLIWKNALLVAQPAPPPCPDDLTLPQYANLLYGNCYYCDSSDGLRYAWLCYMRVCDACLTQNFIEIRNRRTCKKLSKIVPSYTKKVPRERFGWWEDTIMCPRVEYVLKSEELRKASRNKKMYDDYVSRESKKTRPEARKVAANFSVKCKALYEWEIKFEKFTYLDTEARRSARRDAYAFLVTHSSSFERLLGPAYDYYISHHRSEQLFAPPLQRLAEMEPFRSLIYDTPRNVQLAQSDFLAHLDVFPQLFEAWKEETVKLLLGLLGAKSENNAGSPGAKGKGKEAPPNNSILEKATSIFKCTRCSKPILYRAILSHSCPVDSSSDIPNKSSRRWPWDEVQAHEEASHYAKVIINILGEDPDTVTWNQLEEANQRLECIRCRRKVSRKSINKHNRLVMSWRQAILHELQKHSGEDEDSCETGWQLLDAYSPPHGLLKGNESIKTYSWLA</sequence>
<feature type="non-terminal residue" evidence="2">
    <location>
        <position position="486"/>
    </location>
</feature>
<evidence type="ECO:0000313" key="2">
    <source>
        <dbReference type="EMBL" id="KAJ2931322.1"/>
    </source>
</evidence>
<evidence type="ECO:0000313" key="3">
    <source>
        <dbReference type="Proteomes" id="UP001140091"/>
    </source>
</evidence>
<dbReference type="OrthoDB" id="2322499at2759"/>
<dbReference type="AlphaFoldDB" id="A0A9W8JAX0"/>
<organism evidence="2 3">
    <name type="scientific">Candolleomyces eurysporus</name>
    <dbReference type="NCBI Taxonomy" id="2828524"/>
    <lineage>
        <taxon>Eukaryota</taxon>
        <taxon>Fungi</taxon>
        <taxon>Dikarya</taxon>
        <taxon>Basidiomycota</taxon>
        <taxon>Agaricomycotina</taxon>
        <taxon>Agaricomycetes</taxon>
        <taxon>Agaricomycetidae</taxon>
        <taxon>Agaricales</taxon>
        <taxon>Agaricineae</taxon>
        <taxon>Psathyrellaceae</taxon>
        <taxon>Candolleomyces</taxon>
    </lineage>
</organism>
<dbReference type="PROSITE" id="PS50181">
    <property type="entry name" value="FBOX"/>
    <property type="match status" value="1"/>
</dbReference>
<evidence type="ECO:0000259" key="1">
    <source>
        <dbReference type="PROSITE" id="PS50181"/>
    </source>
</evidence>
<protein>
    <recommendedName>
        <fullName evidence="1">F-box domain-containing protein</fullName>
    </recommendedName>
</protein>
<reference evidence="2" key="1">
    <citation type="submission" date="2022-06" db="EMBL/GenBank/DDBJ databases">
        <title>Genome Sequence of Candolleomyces eurysporus.</title>
        <authorList>
            <person name="Buettner E."/>
        </authorList>
    </citation>
    <scope>NUCLEOTIDE SEQUENCE</scope>
    <source>
        <strain evidence="2">VTCC 930004</strain>
    </source>
</reference>
<dbReference type="SMART" id="SM00256">
    <property type="entry name" value="FBOX"/>
    <property type="match status" value="1"/>
</dbReference>
<keyword evidence="3" id="KW-1185">Reference proteome</keyword>
<dbReference type="Proteomes" id="UP001140091">
    <property type="component" value="Unassembled WGS sequence"/>
</dbReference>
<proteinExistence type="predicted"/>
<feature type="domain" description="F-box" evidence="1">
    <location>
        <begin position="1"/>
        <end position="45"/>
    </location>
</feature>